<name>A0A433RUM7_9BACL</name>
<keyword evidence="9" id="KW-1185">Reference proteome</keyword>
<evidence type="ECO:0000313" key="9">
    <source>
        <dbReference type="Proteomes" id="UP000288623"/>
    </source>
</evidence>
<sequence>MESIDELFALHSRDLLHYIASIIKDPMQAEDVLQETFYKAYVALDSYEGTNIRPWLFTIARHASMDYFRKQKRLVVTDEQFFSSLAEDFELEQQLFNKLLLEDTFAYLATFPKKQQKLFLLKIVHHLSYEECSEIMKLSVSACKSHIFRMRAEIKKHVERD</sequence>
<keyword evidence="4" id="KW-0238">DNA-binding</keyword>
<keyword evidence="5" id="KW-0804">Transcription</keyword>
<dbReference type="RefSeq" id="WP_158620997.1">
    <property type="nucleotide sequence ID" value="NZ_JTFC01000029.1"/>
</dbReference>
<dbReference type="Gene3D" id="1.10.1740.10">
    <property type="match status" value="1"/>
</dbReference>
<protein>
    <recommendedName>
        <fullName evidence="10">RNA polymerase sigma factor</fullName>
    </recommendedName>
</protein>
<comment type="similarity">
    <text evidence="1">Belongs to the sigma-70 factor family. ECF subfamily.</text>
</comment>
<comment type="caution">
    <text evidence="8">The sequence shown here is derived from an EMBL/GenBank/DDBJ whole genome shotgun (WGS) entry which is preliminary data.</text>
</comment>
<keyword evidence="3" id="KW-0731">Sigma factor</keyword>
<organism evidence="8 9">
    <name type="scientific">Candidatus Kurthia intestinigallinarum</name>
    <dbReference type="NCBI Taxonomy" id="1562256"/>
    <lineage>
        <taxon>Bacteria</taxon>
        <taxon>Bacillati</taxon>
        <taxon>Bacillota</taxon>
        <taxon>Bacilli</taxon>
        <taxon>Bacillales</taxon>
        <taxon>Caryophanaceae</taxon>
        <taxon>Kurthia</taxon>
    </lineage>
</organism>
<keyword evidence="2" id="KW-0805">Transcription regulation</keyword>
<dbReference type="SUPFAM" id="SSF88946">
    <property type="entry name" value="Sigma2 domain of RNA polymerase sigma factors"/>
    <property type="match status" value="1"/>
</dbReference>
<dbReference type="EMBL" id="JTFC01000029">
    <property type="protein sequence ID" value="RUS56991.1"/>
    <property type="molecule type" value="Genomic_DNA"/>
</dbReference>
<dbReference type="PANTHER" id="PTHR43133">
    <property type="entry name" value="RNA POLYMERASE ECF-TYPE SIGMA FACTO"/>
    <property type="match status" value="1"/>
</dbReference>
<dbReference type="InterPro" id="IPR013249">
    <property type="entry name" value="RNA_pol_sigma70_r4_t2"/>
</dbReference>
<dbReference type="InterPro" id="IPR007627">
    <property type="entry name" value="RNA_pol_sigma70_r2"/>
</dbReference>
<evidence type="ECO:0000256" key="3">
    <source>
        <dbReference type="ARBA" id="ARBA00023082"/>
    </source>
</evidence>
<dbReference type="Pfam" id="PF08281">
    <property type="entry name" value="Sigma70_r4_2"/>
    <property type="match status" value="1"/>
</dbReference>
<accession>A0A433RUM7</accession>
<evidence type="ECO:0000256" key="2">
    <source>
        <dbReference type="ARBA" id="ARBA00023015"/>
    </source>
</evidence>
<evidence type="ECO:0008006" key="10">
    <source>
        <dbReference type="Google" id="ProtNLM"/>
    </source>
</evidence>
<dbReference type="PANTHER" id="PTHR43133:SF52">
    <property type="entry name" value="ECF RNA POLYMERASE SIGMA FACTOR SIGL"/>
    <property type="match status" value="1"/>
</dbReference>
<evidence type="ECO:0000256" key="1">
    <source>
        <dbReference type="ARBA" id="ARBA00010641"/>
    </source>
</evidence>
<dbReference type="Gene3D" id="1.10.10.10">
    <property type="entry name" value="Winged helix-like DNA-binding domain superfamily/Winged helix DNA-binding domain"/>
    <property type="match status" value="1"/>
</dbReference>
<dbReference type="Proteomes" id="UP000288623">
    <property type="component" value="Unassembled WGS sequence"/>
</dbReference>
<evidence type="ECO:0000259" key="7">
    <source>
        <dbReference type="Pfam" id="PF08281"/>
    </source>
</evidence>
<evidence type="ECO:0000313" key="8">
    <source>
        <dbReference type="EMBL" id="RUS56991.1"/>
    </source>
</evidence>
<dbReference type="InterPro" id="IPR036388">
    <property type="entry name" value="WH-like_DNA-bd_sf"/>
</dbReference>
<dbReference type="NCBIfam" id="TIGR02937">
    <property type="entry name" value="sigma70-ECF"/>
    <property type="match status" value="1"/>
</dbReference>
<dbReference type="InterPro" id="IPR013324">
    <property type="entry name" value="RNA_pol_sigma_r3/r4-like"/>
</dbReference>
<dbReference type="InterPro" id="IPR013325">
    <property type="entry name" value="RNA_pol_sigma_r2"/>
</dbReference>
<evidence type="ECO:0000256" key="5">
    <source>
        <dbReference type="ARBA" id="ARBA00023163"/>
    </source>
</evidence>
<proteinExistence type="inferred from homology"/>
<evidence type="ECO:0000256" key="4">
    <source>
        <dbReference type="ARBA" id="ARBA00023125"/>
    </source>
</evidence>
<dbReference type="GO" id="GO:0003677">
    <property type="term" value="F:DNA binding"/>
    <property type="evidence" value="ECO:0007669"/>
    <property type="project" value="UniProtKB-KW"/>
</dbReference>
<gene>
    <name evidence="8" type="ORF">QI30_07940</name>
</gene>
<dbReference type="AlphaFoldDB" id="A0A433RUM7"/>
<dbReference type="OrthoDB" id="9795666at2"/>
<feature type="domain" description="RNA polymerase sigma factor 70 region 4 type 2" evidence="7">
    <location>
        <begin position="108"/>
        <end position="153"/>
    </location>
</feature>
<dbReference type="GO" id="GO:0006352">
    <property type="term" value="P:DNA-templated transcription initiation"/>
    <property type="evidence" value="ECO:0007669"/>
    <property type="project" value="InterPro"/>
</dbReference>
<dbReference type="InterPro" id="IPR014284">
    <property type="entry name" value="RNA_pol_sigma-70_dom"/>
</dbReference>
<dbReference type="InterPro" id="IPR039425">
    <property type="entry name" value="RNA_pol_sigma-70-like"/>
</dbReference>
<dbReference type="Pfam" id="PF04542">
    <property type="entry name" value="Sigma70_r2"/>
    <property type="match status" value="1"/>
</dbReference>
<reference evidence="8 9" key="1">
    <citation type="submission" date="2014-11" db="EMBL/GenBank/DDBJ databases">
        <title>Genome sequence and analysis of novel Kurthia sp.</title>
        <authorList>
            <person name="Lawson J.N."/>
            <person name="Gonzalez J.E."/>
            <person name="Rinauldi L."/>
            <person name="Xuan Z."/>
            <person name="Firman A."/>
            <person name="Shaddox L."/>
            <person name="Trudeau A."/>
            <person name="Shah S."/>
            <person name="Reiman D."/>
        </authorList>
    </citation>
    <scope>NUCLEOTIDE SEQUENCE [LARGE SCALE GENOMIC DNA]</scope>
    <source>
        <strain evidence="8 9">3B1D</strain>
    </source>
</reference>
<feature type="domain" description="RNA polymerase sigma-70 region 2" evidence="6">
    <location>
        <begin position="7"/>
        <end position="73"/>
    </location>
</feature>
<dbReference type="SUPFAM" id="SSF88659">
    <property type="entry name" value="Sigma3 and sigma4 domains of RNA polymerase sigma factors"/>
    <property type="match status" value="1"/>
</dbReference>
<dbReference type="GO" id="GO:0016987">
    <property type="term" value="F:sigma factor activity"/>
    <property type="evidence" value="ECO:0007669"/>
    <property type="project" value="UniProtKB-KW"/>
</dbReference>
<evidence type="ECO:0000259" key="6">
    <source>
        <dbReference type="Pfam" id="PF04542"/>
    </source>
</evidence>